<comment type="similarity">
    <text evidence="8">Belongs to the binding-protein-dependent transport system permease family. LivHM subfamily.</text>
</comment>
<dbReference type="PANTHER" id="PTHR11795:SF447">
    <property type="entry name" value="ABC TRANSPORTER PERMEASE PROTEIN"/>
    <property type="match status" value="1"/>
</dbReference>
<comment type="caution">
    <text evidence="10">The sequence shown here is derived from an EMBL/GenBank/DDBJ whole genome shotgun (WGS) entry which is preliminary data.</text>
</comment>
<protein>
    <recommendedName>
        <fullName evidence="12">ABC transporter permease</fullName>
    </recommendedName>
</protein>
<dbReference type="InterPro" id="IPR001851">
    <property type="entry name" value="ABC_transp_permease"/>
</dbReference>
<evidence type="ECO:0008006" key="12">
    <source>
        <dbReference type="Google" id="ProtNLM"/>
    </source>
</evidence>
<name>A0A423PGH2_9GAMM</name>
<dbReference type="AlphaFoldDB" id="A0A423PGH2"/>
<dbReference type="InterPro" id="IPR052157">
    <property type="entry name" value="BCAA_transport_permease"/>
</dbReference>
<keyword evidence="7 9" id="KW-0472">Membrane</keyword>
<feature type="transmembrane region" description="Helical" evidence="9">
    <location>
        <begin position="137"/>
        <end position="158"/>
    </location>
</feature>
<feature type="transmembrane region" description="Helical" evidence="9">
    <location>
        <begin position="95"/>
        <end position="117"/>
    </location>
</feature>
<dbReference type="CDD" id="cd06582">
    <property type="entry name" value="TM_PBP1_LivH_like"/>
    <property type="match status" value="1"/>
</dbReference>
<reference evidence="10 11" key="1">
    <citation type="submission" date="2013-10" db="EMBL/GenBank/DDBJ databases">
        <title>Salinisphaera orenii MK-B5 Genome Sequencing.</title>
        <authorList>
            <person name="Lai Q."/>
            <person name="Li C."/>
            <person name="Shao Z."/>
        </authorList>
    </citation>
    <scope>NUCLEOTIDE SEQUENCE [LARGE SCALE GENOMIC DNA]</scope>
    <source>
        <strain evidence="10 11">MK-B5</strain>
    </source>
</reference>
<dbReference type="PANTHER" id="PTHR11795">
    <property type="entry name" value="BRANCHED-CHAIN AMINO ACID TRANSPORT SYSTEM PERMEASE PROTEIN LIVH"/>
    <property type="match status" value="1"/>
</dbReference>
<evidence type="ECO:0000256" key="6">
    <source>
        <dbReference type="ARBA" id="ARBA00022989"/>
    </source>
</evidence>
<keyword evidence="6 9" id="KW-1133">Transmembrane helix</keyword>
<evidence type="ECO:0000256" key="4">
    <source>
        <dbReference type="ARBA" id="ARBA00022692"/>
    </source>
</evidence>
<accession>A0A423PGH2</accession>
<dbReference type="GO" id="GO:0006865">
    <property type="term" value="P:amino acid transport"/>
    <property type="evidence" value="ECO:0007669"/>
    <property type="project" value="UniProtKB-KW"/>
</dbReference>
<proteinExistence type="inferred from homology"/>
<keyword evidence="2" id="KW-0813">Transport</keyword>
<gene>
    <name evidence="10" type="ORF">SAOR_14375</name>
</gene>
<feature type="transmembrane region" description="Helical" evidence="9">
    <location>
        <begin position="179"/>
        <end position="204"/>
    </location>
</feature>
<evidence type="ECO:0000313" key="11">
    <source>
        <dbReference type="Proteomes" id="UP000283993"/>
    </source>
</evidence>
<feature type="transmembrane region" description="Helical" evidence="9">
    <location>
        <begin position="252"/>
        <end position="276"/>
    </location>
</feature>
<dbReference type="GO" id="GO:0005886">
    <property type="term" value="C:plasma membrane"/>
    <property type="evidence" value="ECO:0007669"/>
    <property type="project" value="UniProtKB-SubCell"/>
</dbReference>
<dbReference type="Proteomes" id="UP000283993">
    <property type="component" value="Unassembled WGS sequence"/>
</dbReference>
<organism evidence="10 11">
    <name type="scientific">Salinisphaera orenii MK-B5</name>
    <dbReference type="NCBI Taxonomy" id="856730"/>
    <lineage>
        <taxon>Bacteria</taxon>
        <taxon>Pseudomonadati</taxon>
        <taxon>Pseudomonadota</taxon>
        <taxon>Gammaproteobacteria</taxon>
        <taxon>Salinisphaerales</taxon>
        <taxon>Salinisphaeraceae</taxon>
        <taxon>Salinisphaera</taxon>
    </lineage>
</organism>
<evidence type="ECO:0000256" key="2">
    <source>
        <dbReference type="ARBA" id="ARBA00022448"/>
    </source>
</evidence>
<keyword evidence="4 9" id="KW-0812">Transmembrane</keyword>
<keyword evidence="11" id="KW-1185">Reference proteome</keyword>
<evidence type="ECO:0000256" key="3">
    <source>
        <dbReference type="ARBA" id="ARBA00022475"/>
    </source>
</evidence>
<keyword evidence="5" id="KW-0029">Amino-acid transport</keyword>
<dbReference type="EMBL" id="AYKH01000041">
    <property type="protein sequence ID" value="ROO24759.1"/>
    <property type="molecule type" value="Genomic_DNA"/>
</dbReference>
<keyword evidence="3" id="KW-1003">Cell membrane</keyword>
<sequence length="285" mass="30455">MLNSLLSIAVDLTLITLVLALAAFGLAIVYGLVGVINMGHGALLTLGAYLTWQATAWQIPFPLAVLFAACGVCVIGLIFEHLVIRHFYERPFDTLLLTWAFFMIVTEVIKIVFGTDLRTVSNPLPGAIDLGGVRVPVYRATVALIAVGVIGATAWLFYRTSLGIRIRGLIQNREVAGLLGLNISLTYKIVFGIGAFMAGLAGGLISPMLSIDPYIGNVYLVRSFFVVLVGGMGQLLSGTLIGSFFTGGSETLFALFSSQAVAQTAVFALAILILRFRPNGILKNK</sequence>
<feature type="transmembrane region" description="Helical" evidence="9">
    <location>
        <begin position="12"/>
        <end position="39"/>
    </location>
</feature>
<evidence type="ECO:0000256" key="7">
    <source>
        <dbReference type="ARBA" id="ARBA00023136"/>
    </source>
</evidence>
<evidence type="ECO:0000256" key="1">
    <source>
        <dbReference type="ARBA" id="ARBA00004429"/>
    </source>
</evidence>
<dbReference type="GO" id="GO:0022857">
    <property type="term" value="F:transmembrane transporter activity"/>
    <property type="evidence" value="ECO:0007669"/>
    <property type="project" value="InterPro"/>
</dbReference>
<feature type="transmembrane region" description="Helical" evidence="9">
    <location>
        <begin position="224"/>
        <end position="245"/>
    </location>
</feature>
<evidence type="ECO:0000313" key="10">
    <source>
        <dbReference type="EMBL" id="ROO24759.1"/>
    </source>
</evidence>
<dbReference type="RefSeq" id="WP_123632037.1">
    <property type="nucleotide sequence ID" value="NZ_AYKH01000041.1"/>
</dbReference>
<feature type="transmembrane region" description="Helical" evidence="9">
    <location>
        <begin position="59"/>
        <end position="83"/>
    </location>
</feature>
<evidence type="ECO:0000256" key="8">
    <source>
        <dbReference type="ARBA" id="ARBA00037998"/>
    </source>
</evidence>
<dbReference type="Pfam" id="PF02653">
    <property type="entry name" value="BPD_transp_2"/>
    <property type="match status" value="1"/>
</dbReference>
<evidence type="ECO:0000256" key="5">
    <source>
        <dbReference type="ARBA" id="ARBA00022970"/>
    </source>
</evidence>
<comment type="subcellular location">
    <subcellularLocation>
        <location evidence="1">Cell inner membrane</location>
        <topology evidence="1">Multi-pass membrane protein</topology>
    </subcellularLocation>
</comment>
<evidence type="ECO:0000256" key="9">
    <source>
        <dbReference type="SAM" id="Phobius"/>
    </source>
</evidence>